<evidence type="ECO:0000256" key="2">
    <source>
        <dbReference type="PROSITE-ProRule" id="PRU00335"/>
    </source>
</evidence>
<reference evidence="4 5" key="1">
    <citation type="submission" date="2019-09" db="EMBL/GenBank/DDBJ databases">
        <authorList>
            <person name="Valk L.C."/>
        </authorList>
    </citation>
    <scope>NUCLEOTIDE SEQUENCE [LARGE SCALE GENOMIC DNA]</scope>
    <source>
        <strain evidence="4">GalUA</strain>
    </source>
</reference>
<dbReference type="SUPFAM" id="SSF46689">
    <property type="entry name" value="Homeodomain-like"/>
    <property type="match status" value="1"/>
</dbReference>
<protein>
    <submittedName>
        <fullName evidence="4">TetR/AcrR family transcriptional regulator</fullName>
    </submittedName>
</protein>
<dbReference type="OrthoDB" id="66596at2"/>
<gene>
    <name evidence="4" type="ORF">F7O84_07605</name>
</gene>
<feature type="domain" description="HTH tetR-type" evidence="3">
    <location>
        <begin position="12"/>
        <end position="72"/>
    </location>
</feature>
<evidence type="ECO:0000256" key="1">
    <source>
        <dbReference type="ARBA" id="ARBA00023125"/>
    </source>
</evidence>
<comment type="caution">
    <text evidence="4">The sequence shown here is derived from an EMBL/GenBank/DDBJ whole genome shotgun (WGS) entry which is preliminary data.</text>
</comment>
<proteinExistence type="predicted"/>
<dbReference type="Gene3D" id="1.10.357.10">
    <property type="entry name" value="Tetracycline Repressor, domain 2"/>
    <property type="match status" value="1"/>
</dbReference>
<name>A0A7V7QIU9_9FIRM</name>
<dbReference type="EMBL" id="WAGX01000005">
    <property type="protein sequence ID" value="KAB1437469.1"/>
    <property type="molecule type" value="Genomic_DNA"/>
</dbReference>
<evidence type="ECO:0000313" key="5">
    <source>
        <dbReference type="Proteomes" id="UP000461768"/>
    </source>
</evidence>
<reference evidence="4 5" key="2">
    <citation type="submission" date="2020-02" db="EMBL/GenBank/DDBJ databases">
        <title>Candidatus Galacturonibacter soehngenii shows hetero-acetogenic catabolism of galacturonic acid but lacks a canonical carbon monoxide dehydrogenase/acetyl-CoA synthase complex.</title>
        <authorList>
            <person name="Diender M."/>
            <person name="Stouten G.R."/>
            <person name="Petersen J.F."/>
            <person name="Nielsen P.H."/>
            <person name="Dueholm M.S."/>
            <person name="Pronk J.T."/>
            <person name="Van Loosdrecht M.C.M."/>
        </authorList>
    </citation>
    <scope>NUCLEOTIDE SEQUENCE [LARGE SCALE GENOMIC DNA]</scope>
    <source>
        <strain evidence="4">GalUA</strain>
    </source>
</reference>
<accession>A0A7V7QIU9</accession>
<dbReference type="Proteomes" id="UP000461768">
    <property type="component" value="Unassembled WGS sequence"/>
</dbReference>
<evidence type="ECO:0000313" key="4">
    <source>
        <dbReference type="EMBL" id="KAB1437469.1"/>
    </source>
</evidence>
<dbReference type="PROSITE" id="PS50977">
    <property type="entry name" value="HTH_TETR_2"/>
    <property type="match status" value="1"/>
</dbReference>
<dbReference type="Pfam" id="PF00440">
    <property type="entry name" value="TetR_N"/>
    <property type="match status" value="1"/>
</dbReference>
<keyword evidence="5" id="KW-1185">Reference proteome</keyword>
<organism evidence="4 5">
    <name type="scientific">Candidatus Galacturonatibacter soehngenii</name>
    <dbReference type="NCBI Taxonomy" id="2307010"/>
    <lineage>
        <taxon>Bacteria</taxon>
        <taxon>Bacillati</taxon>
        <taxon>Bacillota</taxon>
        <taxon>Clostridia</taxon>
        <taxon>Lachnospirales</taxon>
        <taxon>Lachnospiraceae</taxon>
        <taxon>Candidatus Galacturonatibacter</taxon>
    </lineage>
</organism>
<keyword evidence="1 2" id="KW-0238">DNA-binding</keyword>
<sequence>MRKGRFMPPKKQIFKEQIIDTALKMVQKDGYDLLTARKLAKELSCSTQPIYQAFANMSELKKELIKKAKETIVAYLLESNEKQLPKELQYIFSYIQFAKVEKHLFQLIFTSGELNIWNELNLSDIELDIHMIVYANGIIMMQAFQALPDSDEWLKEMLLQAYALLRSNK</sequence>
<evidence type="ECO:0000259" key="3">
    <source>
        <dbReference type="PROSITE" id="PS50977"/>
    </source>
</evidence>
<dbReference type="InterPro" id="IPR001647">
    <property type="entry name" value="HTH_TetR"/>
</dbReference>
<dbReference type="AlphaFoldDB" id="A0A7V7QIU9"/>
<dbReference type="InterPro" id="IPR009057">
    <property type="entry name" value="Homeodomain-like_sf"/>
</dbReference>
<feature type="DNA-binding region" description="H-T-H motif" evidence="2">
    <location>
        <begin position="35"/>
        <end position="54"/>
    </location>
</feature>
<dbReference type="GO" id="GO:0003677">
    <property type="term" value="F:DNA binding"/>
    <property type="evidence" value="ECO:0007669"/>
    <property type="project" value="UniProtKB-UniRule"/>
</dbReference>